<dbReference type="OMA" id="FPTWREY"/>
<dbReference type="Proteomes" id="UP000019132">
    <property type="component" value="Unassembled WGS sequence"/>
</dbReference>
<feature type="compositionally biased region" description="Polar residues" evidence="1">
    <location>
        <begin position="227"/>
        <end position="242"/>
    </location>
</feature>
<dbReference type="InterPro" id="IPR018253">
    <property type="entry name" value="DnaJ_domain_CS"/>
</dbReference>
<dbReference type="PRINTS" id="PR00625">
    <property type="entry name" value="JDOMAIN"/>
</dbReference>
<feature type="domain" description="J" evidence="2">
    <location>
        <begin position="18"/>
        <end position="87"/>
    </location>
</feature>
<evidence type="ECO:0000313" key="3">
    <source>
        <dbReference type="EnsemblProtists" id="PYU1_T008354"/>
    </source>
</evidence>
<evidence type="ECO:0000259" key="2">
    <source>
        <dbReference type="PROSITE" id="PS50076"/>
    </source>
</evidence>
<reference evidence="4" key="1">
    <citation type="journal article" date="2010" name="Genome Biol.">
        <title>Genome sequence of the necrotrophic plant pathogen Pythium ultimum reveals original pathogenicity mechanisms and effector repertoire.</title>
        <authorList>
            <person name="Levesque C.A."/>
            <person name="Brouwer H."/>
            <person name="Cano L."/>
            <person name="Hamilton J.P."/>
            <person name="Holt C."/>
            <person name="Huitema E."/>
            <person name="Raffaele S."/>
            <person name="Robideau G.P."/>
            <person name="Thines M."/>
            <person name="Win J."/>
            <person name="Zerillo M.M."/>
            <person name="Beakes G.W."/>
            <person name="Boore J.L."/>
            <person name="Busam D."/>
            <person name="Dumas B."/>
            <person name="Ferriera S."/>
            <person name="Fuerstenberg S.I."/>
            <person name="Gachon C.M."/>
            <person name="Gaulin E."/>
            <person name="Govers F."/>
            <person name="Grenville-Briggs L."/>
            <person name="Horner N."/>
            <person name="Hostetler J."/>
            <person name="Jiang R.H."/>
            <person name="Johnson J."/>
            <person name="Krajaejun T."/>
            <person name="Lin H."/>
            <person name="Meijer H.J."/>
            <person name="Moore B."/>
            <person name="Morris P."/>
            <person name="Phuntmart V."/>
            <person name="Puiu D."/>
            <person name="Shetty J."/>
            <person name="Stajich J.E."/>
            <person name="Tripathy S."/>
            <person name="Wawra S."/>
            <person name="van West P."/>
            <person name="Whitty B.R."/>
            <person name="Coutinho P.M."/>
            <person name="Henrissat B."/>
            <person name="Martin F."/>
            <person name="Thomas P.D."/>
            <person name="Tyler B.M."/>
            <person name="De Vries R.P."/>
            <person name="Kamoun S."/>
            <person name="Yandell M."/>
            <person name="Tisserat N."/>
            <person name="Buell C.R."/>
        </authorList>
    </citation>
    <scope>NUCLEOTIDE SEQUENCE</scope>
    <source>
        <strain evidence="4">DAOM:BR144</strain>
    </source>
</reference>
<dbReference type="SUPFAM" id="SSF46565">
    <property type="entry name" value="Chaperone J-domain"/>
    <property type="match status" value="1"/>
</dbReference>
<dbReference type="Pfam" id="PF00226">
    <property type="entry name" value="DnaJ"/>
    <property type="match status" value="1"/>
</dbReference>
<name>K3WTQ8_GLOUD</name>
<dbReference type="EnsemblProtists" id="PYU1_T008354">
    <property type="protein sequence ID" value="PYU1_T008354"/>
    <property type="gene ID" value="PYU1_G008338"/>
</dbReference>
<dbReference type="InterPro" id="IPR001623">
    <property type="entry name" value="DnaJ_domain"/>
</dbReference>
<dbReference type="SMART" id="SM00271">
    <property type="entry name" value="DnaJ"/>
    <property type="match status" value="1"/>
</dbReference>
<dbReference type="GO" id="GO:0031072">
    <property type="term" value="F:heat shock protein binding"/>
    <property type="evidence" value="ECO:0007669"/>
    <property type="project" value="TreeGrafter"/>
</dbReference>
<dbReference type="PROSITE" id="PS00636">
    <property type="entry name" value="DNAJ_1"/>
    <property type="match status" value="1"/>
</dbReference>
<proteinExistence type="predicted"/>
<dbReference type="GO" id="GO:0005737">
    <property type="term" value="C:cytoplasm"/>
    <property type="evidence" value="ECO:0007669"/>
    <property type="project" value="TreeGrafter"/>
</dbReference>
<dbReference type="PANTHER" id="PTHR44144:SF1">
    <property type="entry name" value="DNAJ HOMOLOG SUBFAMILY C MEMBER 9"/>
    <property type="match status" value="1"/>
</dbReference>
<dbReference type="Pfam" id="PF23302">
    <property type="entry name" value="HTH_DNAJC9"/>
    <property type="match status" value="1"/>
</dbReference>
<dbReference type="PROSITE" id="PS50076">
    <property type="entry name" value="DNAJ_2"/>
    <property type="match status" value="1"/>
</dbReference>
<dbReference type="CDD" id="cd06257">
    <property type="entry name" value="DnaJ"/>
    <property type="match status" value="1"/>
</dbReference>
<dbReference type="InterPro" id="IPR056453">
    <property type="entry name" value="HTH_DNAJC9"/>
</dbReference>
<feature type="region of interest" description="Disordered" evidence="1">
    <location>
        <begin position="189"/>
        <end position="287"/>
    </location>
</feature>
<dbReference type="STRING" id="431595.K3WTQ8"/>
<reference evidence="4" key="2">
    <citation type="submission" date="2010-04" db="EMBL/GenBank/DDBJ databases">
        <authorList>
            <person name="Buell R."/>
            <person name="Hamilton J."/>
            <person name="Hostetler J."/>
        </authorList>
    </citation>
    <scope>NUCLEOTIDE SEQUENCE [LARGE SCALE GENOMIC DNA]</scope>
    <source>
        <strain evidence="4">DAOM:BR144</strain>
    </source>
</reference>
<dbReference type="InParanoid" id="K3WTQ8"/>
<dbReference type="HOGENOM" id="CLU_055868_1_0_1"/>
<dbReference type="Gene3D" id="1.10.287.110">
    <property type="entry name" value="DnaJ domain"/>
    <property type="match status" value="1"/>
</dbReference>
<evidence type="ECO:0000313" key="4">
    <source>
        <dbReference type="Proteomes" id="UP000019132"/>
    </source>
</evidence>
<dbReference type="GO" id="GO:0005634">
    <property type="term" value="C:nucleus"/>
    <property type="evidence" value="ECO:0007669"/>
    <property type="project" value="TreeGrafter"/>
</dbReference>
<feature type="compositionally biased region" description="Basic and acidic residues" evidence="1">
    <location>
        <begin position="211"/>
        <end position="223"/>
    </location>
</feature>
<organism evidence="3 4">
    <name type="scientific">Globisporangium ultimum (strain ATCC 200006 / CBS 805.95 / DAOM BR144)</name>
    <name type="common">Pythium ultimum</name>
    <dbReference type="NCBI Taxonomy" id="431595"/>
    <lineage>
        <taxon>Eukaryota</taxon>
        <taxon>Sar</taxon>
        <taxon>Stramenopiles</taxon>
        <taxon>Oomycota</taxon>
        <taxon>Peronosporomycetes</taxon>
        <taxon>Pythiales</taxon>
        <taxon>Pythiaceae</taxon>
        <taxon>Globisporangium</taxon>
    </lineage>
</organism>
<keyword evidence="4" id="KW-1185">Reference proteome</keyword>
<dbReference type="EMBL" id="GL376613">
    <property type="status" value="NOT_ANNOTATED_CDS"/>
    <property type="molecule type" value="Genomic_DNA"/>
</dbReference>
<reference evidence="3" key="3">
    <citation type="submission" date="2015-02" db="UniProtKB">
        <authorList>
            <consortium name="EnsemblProtists"/>
        </authorList>
    </citation>
    <scope>IDENTIFICATION</scope>
    <source>
        <strain evidence="3">DAOM BR144</strain>
    </source>
</reference>
<dbReference type="InterPro" id="IPR052594">
    <property type="entry name" value="J_domain-containing_protein"/>
</dbReference>
<dbReference type="AlphaFoldDB" id="K3WTQ8"/>
<dbReference type="VEuPathDB" id="FungiDB:PYU1_G008338"/>
<dbReference type="PANTHER" id="PTHR44144">
    <property type="entry name" value="DNAJ HOMOLOG SUBFAMILY C MEMBER 9"/>
    <property type="match status" value="1"/>
</dbReference>
<dbReference type="eggNOG" id="KOG0719">
    <property type="taxonomic scope" value="Eukaryota"/>
</dbReference>
<accession>K3WTQ8</accession>
<sequence length="301" mass="34291">MSSASGELIYAQFGDGCDLYEVLGVDKSATEKEITRAYRKLALKYHPDKHRGDETSKAESTAKFQALSAIHALLNDAEARAYYDETGSIMDSETDKSPSFQMWVDYFARIFPKVSEADITKFSDEYRFSDEEQRDVLDAYSKLKGHMQSILDTIMLSTEDDEERFAEMIEKAIKNKEVKSLPKWREYVRAKASKPKKQESAAQQKRKQAKKDKEAREAEELMRKVRGNQQERANGGSVSTLSSKRERGFESLLASLETRYAEKPGKGKSAKKSRKADDTFEEPSEEAFLAAQKRLKLSKKK</sequence>
<evidence type="ECO:0000256" key="1">
    <source>
        <dbReference type="SAM" id="MobiDB-lite"/>
    </source>
</evidence>
<dbReference type="InterPro" id="IPR036869">
    <property type="entry name" value="J_dom_sf"/>
</dbReference>
<protein>
    <recommendedName>
        <fullName evidence="2">J domain-containing protein</fullName>
    </recommendedName>
</protein>